<organism evidence="1 2">
    <name type="scientific">Citrobacter europaeus</name>
    <dbReference type="NCBI Taxonomy" id="1914243"/>
    <lineage>
        <taxon>Bacteria</taxon>
        <taxon>Pseudomonadati</taxon>
        <taxon>Pseudomonadota</taxon>
        <taxon>Gammaproteobacteria</taxon>
        <taxon>Enterobacterales</taxon>
        <taxon>Enterobacteriaceae</taxon>
        <taxon>Citrobacter</taxon>
    </lineage>
</organism>
<keyword evidence="2" id="KW-1185">Reference proteome</keyword>
<dbReference type="Proteomes" id="UP000195338">
    <property type="component" value="Unassembled WGS sequence"/>
</dbReference>
<comment type="caution">
    <text evidence="1">The sequence shown here is derived from an EMBL/GenBank/DDBJ whole genome shotgun (WGS) entry which is preliminary data.</text>
</comment>
<accession>A0ABY0JLH5</accession>
<dbReference type="EMBL" id="FLUX01000011">
    <property type="protein sequence ID" value="SBW23905.1"/>
    <property type="molecule type" value="Genomic_DNA"/>
</dbReference>
<evidence type="ECO:0000313" key="1">
    <source>
        <dbReference type="EMBL" id="SBW23905.1"/>
    </source>
</evidence>
<gene>
    <name evidence="1" type="ORF">BN4901_1346</name>
</gene>
<name>A0ABY0JLH5_9ENTR</name>
<evidence type="ECO:0000313" key="2">
    <source>
        <dbReference type="Proteomes" id="UP000195338"/>
    </source>
</evidence>
<reference evidence="1 2" key="1">
    <citation type="submission" date="2016-04" db="EMBL/GenBank/DDBJ databases">
        <authorList>
            <person name="Mornico D."/>
        </authorList>
    </citation>
    <scope>NUCLEOTIDE SEQUENCE [LARGE SCALE GENOMIC DNA]</scope>
    <source>
        <strain evidence="1 2">A121</strain>
    </source>
</reference>
<sequence length="45" mass="5322">MSAMFNWLARKTSDSDFLVCKSNNYRYICQRVSRVSPQVVRYDSV</sequence>
<proteinExistence type="predicted"/>
<protein>
    <submittedName>
        <fullName evidence="1">Uncharacterized protein</fullName>
    </submittedName>
</protein>